<keyword evidence="3" id="KW-1185">Reference proteome</keyword>
<feature type="chain" id="PRO_5009315745" evidence="2">
    <location>
        <begin position="24"/>
        <end position="468"/>
    </location>
</feature>
<dbReference type="WBParaSite" id="MhA1_Contig2207.frz3.gene7">
    <property type="protein sequence ID" value="MhA1_Contig2207.frz3.gene7"/>
    <property type="gene ID" value="MhA1_Contig2207.frz3.gene7"/>
</dbReference>
<feature type="signal peptide" evidence="2">
    <location>
        <begin position="1"/>
        <end position="23"/>
    </location>
</feature>
<sequence>MNKKLFFLTTLSIFVLLFDKGSGKVPLRAKRGEIEPKTNETLPTSTTEKISASNNNNLTTTTEGNNGNENGNELEKAKYFGENNLNEEDASTNPTTTELSVHDYYLQDEEILPKNSTDNKTENEFNLENKINETVNFDGKICVLAEEKGLAFKTKNNSELLEYATNGSVQKEFQTFEFNSLKIKVHENKKEGSVNISMKIMENMSKSTCGTNNYDTLELDLSKYKNGFIVGGIISERLCPSRKSLDDEIEIAPLTYKHKFKIEIEHDCEGEKATMRGLSINLTGNSTEETYDWEEKDEYFIPEKFAELKPTAEAELKTEANNITTEAKNTTEEVTIITEIETAPNGNGYNFIPDGSEFQANEKKGEANEEDKKDEGMQGEENVVGEGVKEEYNETTSKSEEDEKNDEEGKTEEKMENKDEKKVEESKDNLKVAKEIIKEKIDEKAEEEKNKKKDEVKEEEEKKNSKEN</sequence>
<evidence type="ECO:0000256" key="1">
    <source>
        <dbReference type="SAM" id="MobiDB-lite"/>
    </source>
</evidence>
<feature type="compositionally biased region" description="Basic and acidic residues" evidence="1">
    <location>
        <begin position="387"/>
        <end position="468"/>
    </location>
</feature>
<accession>A0A1I8BF08</accession>
<protein>
    <submittedName>
        <fullName evidence="4">Uncharacterized protein</fullName>
    </submittedName>
</protein>
<feature type="compositionally biased region" description="Low complexity" evidence="1">
    <location>
        <begin position="54"/>
        <end position="71"/>
    </location>
</feature>
<feature type="region of interest" description="Disordered" evidence="1">
    <location>
        <begin position="35"/>
        <end position="73"/>
    </location>
</feature>
<reference evidence="4" key="1">
    <citation type="submission" date="2016-11" db="UniProtKB">
        <authorList>
            <consortium name="WormBaseParasite"/>
        </authorList>
    </citation>
    <scope>IDENTIFICATION</scope>
</reference>
<dbReference type="AlphaFoldDB" id="A0A1I8BF08"/>
<feature type="compositionally biased region" description="Basic and acidic residues" evidence="1">
    <location>
        <begin position="360"/>
        <end position="376"/>
    </location>
</feature>
<evidence type="ECO:0000313" key="4">
    <source>
        <dbReference type="WBParaSite" id="MhA1_Contig2207.frz3.gene7"/>
    </source>
</evidence>
<dbReference type="Proteomes" id="UP000095281">
    <property type="component" value="Unplaced"/>
</dbReference>
<evidence type="ECO:0000256" key="2">
    <source>
        <dbReference type="SAM" id="SignalP"/>
    </source>
</evidence>
<evidence type="ECO:0000313" key="3">
    <source>
        <dbReference type="Proteomes" id="UP000095281"/>
    </source>
</evidence>
<organism evidence="3 4">
    <name type="scientific">Meloidogyne hapla</name>
    <name type="common">Root-knot nematode worm</name>
    <dbReference type="NCBI Taxonomy" id="6305"/>
    <lineage>
        <taxon>Eukaryota</taxon>
        <taxon>Metazoa</taxon>
        <taxon>Ecdysozoa</taxon>
        <taxon>Nematoda</taxon>
        <taxon>Chromadorea</taxon>
        <taxon>Rhabditida</taxon>
        <taxon>Tylenchina</taxon>
        <taxon>Tylenchomorpha</taxon>
        <taxon>Tylenchoidea</taxon>
        <taxon>Meloidogynidae</taxon>
        <taxon>Meloidogyninae</taxon>
        <taxon>Meloidogyne</taxon>
    </lineage>
</organism>
<feature type="compositionally biased region" description="Polar residues" evidence="1">
    <location>
        <begin position="39"/>
        <end position="53"/>
    </location>
</feature>
<name>A0A1I8BF08_MELHA</name>
<feature type="region of interest" description="Disordered" evidence="1">
    <location>
        <begin position="340"/>
        <end position="468"/>
    </location>
</feature>
<keyword evidence="2" id="KW-0732">Signal</keyword>
<proteinExistence type="predicted"/>